<dbReference type="EMBL" id="CAJJDN010000099">
    <property type="protein sequence ID" value="CAD8112035.1"/>
    <property type="molecule type" value="Genomic_DNA"/>
</dbReference>
<sequence>MSKVDKQLVRQFQIKKSLKNDQNTRAVIYRAKIYLQSLKYFSWNPNCILREDFNSEGYENVKVNYSQQIVEQFYNFIRPRILFLGLMLMRGKNVYSSFSCQIKRISEQKCADYKTNVTPNQISSLKFFCFKDLNLIKLVSKKWIIRDTLQFL</sequence>
<gene>
    <name evidence="1" type="ORF">PSON_ATCC_30995.1.T0990197</name>
</gene>
<evidence type="ECO:0000313" key="1">
    <source>
        <dbReference type="EMBL" id="CAD8112035.1"/>
    </source>
</evidence>
<proteinExistence type="predicted"/>
<dbReference type="AlphaFoldDB" id="A0A8S1Q9T6"/>
<organism evidence="1 2">
    <name type="scientific">Paramecium sonneborni</name>
    <dbReference type="NCBI Taxonomy" id="65129"/>
    <lineage>
        <taxon>Eukaryota</taxon>
        <taxon>Sar</taxon>
        <taxon>Alveolata</taxon>
        <taxon>Ciliophora</taxon>
        <taxon>Intramacronucleata</taxon>
        <taxon>Oligohymenophorea</taxon>
        <taxon>Peniculida</taxon>
        <taxon>Parameciidae</taxon>
        <taxon>Paramecium</taxon>
    </lineage>
</organism>
<comment type="caution">
    <text evidence="1">The sequence shown here is derived from an EMBL/GenBank/DDBJ whole genome shotgun (WGS) entry which is preliminary data.</text>
</comment>
<reference evidence="1" key="1">
    <citation type="submission" date="2021-01" db="EMBL/GenBank/DDBJ databases">
        <authorList>
            <consortium name="Genoscope - CEA"/>
            <person name="William W."/>
        </authorList>
    </citation>
    <scope>NUCLEOTIDE SEQUENCE</scope>
</reference>
<evidence type="ECO:0000313" key="2">
    <source>
        <dbReference type="Proteomes" id="UP000692954"/>
    </source>
</evidence>
<accession>A0A8S1Q9T6</accession>
<protein>
    <submittedName>
        <fullName evidence="1">Uncharacterized protein</fullName>
    </submittedName>
</protein>
<keyword evidence="2" id="KW-1185">Reference proteome</keyword>
<name>A0A8S1Q9T6_9CILI</name>
<dbReference type="Proteomes" id="UP000692954">
    <property type="component" value="Unassembled WGS sequence"/>
</dbReference>